<dbReference type="EMBL" id="JAKHSK010000012">
    <property type="protein sequence ID" value="MCL6218619.1"/>
    <property type="molecule type" value="Genomic_DNA"/>
</dbReference>
<feature type="transmembrane region" description="Helical" evidence="1">
    <location>
        <begin position="246"/>
        <end position="266"/>
    </location>
</feature>
<keyword evidence="3" id="KW-1185">Reference proteome</keyword>
<keyword evidence="1" id="KW-1133">Transmembrane helix</keyword>
<evidence type="ECO:0000313" key="2">
    <source>
        <dbReference type="EMBL" id="MCL6218619.1"/>
    </source>
</evidence>
<dbReference type="Proteomes" id="UP001139521">
    <property type="component" value="Unassembled WGS sequence"/>
</dbReference>
<keyword evidence="1" id="KW-0812">Transmembrane</keyword>
<evidence type="ECO:0008006" key="4">
    <source>
        <dbReference type="Google" id="ProtNLM"/>
    </source>
</evidence>
<gene>
    <name evidence="2" type="ORF">L1967_09950</name>
</gene>
<feature type="transmembrane region" description="Helical" evidence="1">
    <location>
        <begin position="147"/>
        <end position="167"/>
    </location>
</feature>
<sequence>MNAVIILSFGLEYVDTVFQTIQDSDFSQYTIGGMKTLAVLFFLINILKKYNEGVADKDGYTWGLSPGELVKNFAVVILVIFSTQVLGFFDSILVSIESQYRDTAPALLPLQMQDIPIEEEVNLIDAAKNAMTLLYEALVTPLYGFKILAFIGGVILWILDLFIYPLFLAERFFLLGIMQAFFPLVISLSVFEKFRSLAYTFFKLYAAVYMLVPAFFLVNVFVNALYTEINTNFWTNLFGTDTGSGFFAPVVQLGTIGFIVFLKFKLYRRATSFTLRLFTA</sequence>
<accession>A0A9X1ZRJ8</accession>
<evidence type="ECO:0000313" key="3">
    <source>
        <dbReference type="Proteomes" id="UP001139521"/>
    </source>
</evidence>
<dbReference type="AlphaFoldDB" id="A0A9X1ZRJ8"/>
<evidence type="ECO:0000256" key="1">
    <source>
        <dbReference type="SAM" id="Phobius"/>
    </source>
</evidence>
<reference evidence="2" key="1">
    <citation type="submission" date="2022-01" db="EMBL/GenBank/DDBJ databases">
        <title>Genome sequencing of Zunongwangia sp. M21534 genome.</title>
        <authorList>
            <person name="Chen Y."/>
            <person name="Dong C."/>
            <person name="Shao Z."/>
        </authorList>
    </citation>
    <scope>NUCLEOTIDE SEQUENCE</scope>
    <source>
        <strain evidence="2">MCCC M21534</strain>
    </source>
</reference>
<protein>
    <recommendedName>
        <fullName evidence="4">TrbL/VirB6 plasmid conjugal transfer protein</fullName>
    </recommendedName>
</protein>
<dbReference type="RefSeq" id="WP_225573229.1">
    <property type="nucleotide sequence ID" value="NZ_JAKHSK010000012.1"/>
</dbReference>
<comment type="caution">
    <text evidence="2">The sequence shown here is derived from an EMBL/GenBank/DDBJ whole genome shotgun (WGS) entry which is preliminary data.</text>
</comment>
<proteinExistence type="predicted"/>
<keyword evidence="1" id="KW-0472">Membrane</keyword>
<name>A0A9X1ZRJ8_9FLAO</name>
<feature type="transmembrane region" description="Helical" evidence="1">
    <location>
        <begin position="173"/>
        <end position="192"/>
    </location>
</feature>
<organism evidence="2 3">
    <name type="scientific">Zunongwangia pacifica</name>
    <dbReference type="NCBI Taxonomy" id="2911062"/>
    <lineage>
        <taxon>Bacteria</taxon>
        <taxon>Pseudomonadati</taxon>
        <taxon>Bacteroidota</taxon>
        <taxon>Flavobacteriia</taxon>
        <taxon>Flavobacteriales</taxon>
        <taxon>Flavobacteriaceae</taxon>
        <taxon>Zunongwangia</taxon>
    </lineage>
</organism>
<feature type="transmembrane region" description="Helical" evidence="1">
    <location>
        <begin position="204"/>
        <end position="226"/>
    </location>
</feature>